<keyword evidence="3" id="KW-0285">Flavoprotein</keyword>
<reference evidence="9" key="1">
    <citation type="journal article" date="2015" name="Genome Announc.">
        <title>Draft genome sequence of Talaromyces cellulolyticus strain Y-94, a source of lignocellulosic biomass-degrading enzymes.</title>
        <authorList>
            <person name="Fujii T."/>
            <person name="Koike H."/>
            <person name="Sawayama S."/>
            <person name="Yano S."/>
            <person name="Inoue H."/>
        </authorList>
    </citation>
    <scope>NUCLEOTIDE SEQUENCE [LARGE SCALE GENOMIC DNA]</scope>
    <source>
        <strain evidence="9">Y-94</strain>
    </source>
</reference>
<organism evidence="8 9">
    <name type="scientific">Talaromyces pinophilus</name>
    <name type="common">Penicillium pinophilum</name>
    <dbReference type="NCBI Taxonomy" id="128442"/>
    <lineage>
        <taxon>Eukaryota</taxon>
        <taxon>Fungi</taxon>
        <taxon>Dikarya</taxon>
        <taxon>Ascomycota</taxon>
        <taxon>Pezizomycotina</taxon>
        <taxon>Eurotiomycetes</taxon>
        <taxon>Eurotiomycetidae</taxon>
        <taxon>Eurotiales</taxon>
        <taxon>Trichocomaceae</taxon>
        <taxon>Talaromyces</taxon>
        <taxon>Talaromyces sect. Talaromyces</taxon>
    </lineage>
</organism>
<dbReference type="Pfam" id="PF00581">
    <property type="entry name" value="Rhodanese"/>
    <property type="match status" value="1"/>
</dbReference>
<evidence type="ECO:0000256" key="2">
    <source>
        <dbReference type="ARBA" id="ARBA00009130"/>
    </source>
</evidence>
<evidence type="ECO:0000256" key="5">
    <source>
        <dbReference type="ARBA" id="ARBA00023002"/>
    </source>
</evidence>
<keyword evidence="5" id="KW-0560">Oxidoreductase</keyword>
<evidence type="ECO:0000259" key="7">
    <source>
        <dbReference type="PROSITE" id="PS50206"/>
    </source>
</evidence>
<dbReference type="PANTHER" id="PTHR43429">
    <property type="entry name" value="PYRIDINE NUCLEOTIDE-DISULFIDE OXIDOREDUCTASE DOMAIN-CONTAINING"/>
    <property type="match status" value="1"/>
</dbReference>
<dbReference type="InterPro" id="IPR004099">
    <property type="entry name" value="Pyr_nucl-diS_OxRdtase_dimer"/>
</dbReference>
<proteinExistence type="inferred from homology"/>
<protein>
    <submittedName>
        <fullName evidence="8">Pyridine nucleotide-disulfide oxidoreductase</fullName>
    </submittedName>
</protein>
<gene>
    <name evidence="8" type="ORF">TCE0_018r06220</name>
</gene>
<dbReference type="PRINTS" id="PR00411">
    <property type="entry name" value="PNDRDTASEI"/>
</dbReference>
<keyword evidence="6" id="KW-0676">Redox-active center</keyword>
<evidence type="ECO:0000313" key="8">
    <source>
        <dbReference type="EMBL" id="GAM36823.1"/>
    </source>
</evidence>
<evidence type="ECO:0000256" key="3">
    <source>
        <dbReference type="ARBA" id="ARBA00022630"/>
    </source>
</evidence>
<sequence>MSEDRSLRIIVVGGTAAGIAAAVRCRRLDERASITIIEKESYVSHANSGVPYALEGVIEKDTTLVQQTPAGLKARFNLEVHINTELISISKEEHMVVVQSLDSKKSYNIRYDKLILAQGAEPAQLQIDGLENVQNFFTMRKQMDLKRIKDYVVRHECQTAIVIGGGFIGLRAVEYLRHLGLQVSLVESNDQVYCTFDKDIAHYLETELQFNNVHLYLGMRAERYMRNEAEDCSCIQLSDGSTVSSDLFVTAVGLNPRVTIALNAGLAVKRGVVVNTFMQTSDPDIYAVGNMVETENRLAHSPSILALGGPGSRQGRLVADHIYKRASVYSGDVDTTISRVFRLTAGITGMPIQKLRSIGYNPLWVTIHTPDHEGYYPASSHLTLRIIFEAYTGRLLGAQAVGKVGVDKRIDVLSTALQAGMSVFDLEQLELSYAPQYGSSRDPVNLAGCTASNVVRRDLYVLHPDELVGHTSKWQIIDVRRAEDFSKDHVLDAENIPIDKLRQDIASIKKDSPVLVYSRVGYHGYIAYRILKQLGYEAANLDGGWKLWQSGGYQARMQK</sequence>
<dbReference type="Pfam" id="PF07992">
    <property type="entry name" value="Pyr_redox_2"/>
    <property type="match status" value="1"/>
</dbReference>
<dbReference type="Pfam" id="PF02852">
    <property type="entry name" value="Pyr_redox_dim"/>
    <property type="match status" value="1"/>
</dbReference>
<accession>A0A510NXI4</accession>
<dbReference type="InterPro" id="IPR036188">
    <property type="entry name" value="FAD/NAD-bd_sf"/>
</dbReference>
<dbReference type="Gene3D" id="3.50.50.60">
    <property type="entry name" value="FAD/NAD(P)-binding domain"/>
    <property type="match status" value="2"/>
</dbReference>
<dbReference type="InterPro" id="IPR050260">
    <property type="entry name" value="FAD-bd_OxRdtase"/>
</dbReference>
<evidence type="ECO:0000313" key="9">
    <source>
        <dbReference type="Proteomes" id="UP000053095"/>
    </source>
</evidence>
<feature type="domain" description="Rhodanese" evidence="7">
    <location>
        <begin position="470"/>
        <end position="557"/>
    </location>
</feature>
<dbReference type="SUPFAM" id="SSF55424">
    <property type="entry name" value="FAD/NAD-linked reductases, dimerisation (C-terminal) domain"/>
    <property type="match status" value="1"/>
</dbReference>
<dbReference type="Gene3D" id="3.40.250.10">
    <property type="entry name" value="Rhodanese-like domain"/>
    <property type="match status" value="1"/>
</dbReference>
<dbReference type="InterPro" id="IPR036873">
    <property type="entry name" value="Rhodanese-like_dom_sf"/>
</dbReference>
<comment type="similarity">
    <text evidence="2">Belongs to the class-III pyridine nucleotide-disulfide oxidoreductase family.</text>
</comment>
<keyword evidence="4" id="KW-0274">FAD</keyword>
<dbReference type="PANTHER" id="PTHR43429:SF1">
    <property type="entry name" value="NAD(P)H SULFUR OXIDOREDUCTASE (COA-DEPENDENT)"/>
    <property type="match status" value="1"/>
</dbReference>
<dbReference type="PRINTS" id="PR00368">
    <property type="entry name" value="FADPNR"/>
</dbReference>
<dbReference type="AlphaFoldDB" id="A0A510NXI4"/>
<evidence type="ECO:0000256" key="4">
    <source>
        <dbReference type="ARBA" id="ARBA00022827"/>
    </source>
</evidence>
<dbReference type="SUPFAM" id="SSF52821">
    <property type="entry name" value="Rhodanese/Cell cycle control phosphatase"/>
    <property type="match status" value="1"/>
</dbReference>
<dbReference type="SMART" id="SM00450">
    <property type="entry name" value="RHOD"/>
    <property type="match status" value="1"/>
</dbReference>
<dbReference type="SUPFAM" id="SSF51905">
    <property type="entry name" value="FAD/NAD(P)-binding domain"/>
    <property type="match status" value="1"/>
</dbReference>
<comment type="cofactor">
    <cofactor evidence="1">
        <name>FAD</name>
        <dbReference type="ChEBI" id="CHEBI:57692"/>
    </cofactor>
</comment>
<dbReference type="EMBL" id="DF933814">
    <property type="protein sequence ID" value="GAM36823.1"/>
    <property type="molecule type" value="Genomic_DNA"/>
</dbReference>
<evidence type="ECO:0000256" key="6">
    <source>
        <dbReference type="ARBA" id="ARBA00023284"/>
    </source>
</evidence>
<dbReference type="InterPro" id="IPR001763">
    <property type="entry name" value="Rhodanese-like_dom"/>
</dbReference>
<dbReference type="InterPro" id="IPR023753">
    <property type="entry name" value="FAD/NAD-binding_dom"/>
</dbReference>
<keyword evidence="9" id="KW-1185">Reference proteome</keyword>
<dbReference type="Proteomes" id="UP000053095">
    <property type="component" value="Unassembled WGS sequence"/>
</dbReference>
<dbReference type="GO" id="GO:0016491">
    <property type="term" value="F:oxidoreductase activity"/>
    <property type="evidence" value="ECO:0007669"/>
    <property type="project" value="UniProtKB-KW"/>
</dbReference>
<name>A0A510NXI4_TALPI</name>
<evidence type="ECO:0000256" key="1">
    <source>
        <dbReference type="ARBA" id="ARBA00001974"/>
    </source>
</evidence>
<dbReference type="InterPro" id="IPR016156">
    <property type="entry name" value="FAD/NAD-linked_Rdtase_dimer_sf"/>
</dbReference>
<dbReference type="PROSITE" id="PS50206">
    <property type="entry name" value="RHODANESE_3"/>
    <property type="match status" value="1"/>
</dbReference>